<evidence type="ECO:0000313" key="4">
    <source>
        <dbReference type="Proteomes" id="UP000031449"/>
    </source>
</evidence>
<accession>A0A0B5AHC4</accession>
<protein>
    <submittedName>
        <fullName evidence="3">Transcriptional regulator</fullName>
    </submittedName>
</protein>
<dbReference type="PROSITE" id="PS50943">
    <property type="entry name" value="HTH_CROC1"/>
    <property type="match status" value="1"/>
</dbReference>
<dbReference type="SUPFAM" id="SSF51182">
    <property type="entry name" value="RmlC-like cupins"/>
    <property type="match status" value="1"/>
</dbReference>
<evidence type="ECO:0000313" key="3">
    <source>
        <dbReference type="EMBL" id="AJD89800.1"/>
    </source>
</evidence>
<feature type="domain" description="HTH cro/C1-type" evidence="2">
    <location>
        <begin position="17"/>
        <end position="71"/>
    </location>
</feature>
<dbReference type="CDD" id="cd02209">
    <property type="entry name" value="cupin_XRE_C"/>
    <property type="match status" value="1"/>
</dbReference>
<keyword evidence="1" id="KW-0238">DNA-binding</keyword>
<proteinExistence type="predicted"/>
<dbReference type="GO" id="GO:0003700">
    <property type="term" value="F:DNA-binding transcription factor activity"/>
    <property type="evidence" value="ECO:0007669"/>
    <property type="project" value="TreeGrafter"/>
</dbReference>
<dbReference type="Pfam" id="PF01381">
    <property type="entry name" value="HTH_3"/>
    <property type="match status" value="1"/>
</dbReference>
<dbReference type="PANTHER" id="PTHR46797:SF24">
    <property type="entry name" value="DNA-BINDING PHAGE PROTEIN"/>
    <property type="match status" value="1"/>
</dbReference>
<dbReference type="PANTHER" id="PTHR46797">
    <property type="entry name" value="HTH-TYPE TRANSCRIPTIONAL REGULATOR"/>
    <property type="match status" value="1"/>
</dbReference>
<dbReference type="BioCyc" id="JESP1508404:G14D9-9700-MONOMER"/>
<dbReference type="HOGENOM" id="CLU_085376_5_0_9"/>
<dbReference type="Proteomes" id="UP000031449">
    <property type="component" value="Chromosome"/>
</dbReference>
<dbReference type="KEGG" id="jeo:JMA_04830"/>
<dbReference type="InterPro" id="IPR001387">
    <property type="entry name" value="Cro/C1-type_HTH"/>
</dbReference>
<dbReference type="SUPFAM" id="SSF47413">
    <property type="entry name" value="lambda repressor-like DNA-binding domains"/>
    <property type="match status" value="1"/>
</dbReference>
<dbReference type="InterPro" id="IPR014710">
    <property type="entry name" value="RmlC-like_jellyroll"/>
</dbReference>
<evidence type="ECO:0000259" key="2">
    <source>
        <dbReference type="PROSITE" id="PS50943"/>
    </source>
</evidence>
<dbReference type="Gene3D" id="2.60.120.10">
    <property type="entry name" value="Jelly Rolls"/>
    <property type="match status" value="1"/>
</dbReference>
<dbReference type="SMART" id="SM00530">
    <property type="entry name" value="HTH_XRE"/>
    <property type="match status" value="1"/>
</dbReference>
<name>A0A0B5AHC4_9BACL</name>
<dbReference type="GO" id="GO:0003677">
    <property type="term" value="F:DNA binding"/>
    <property type="evidence" value="ECO:0007669"/>
    <property type="project" value="UniProtKB-KW"/>
</dbReference>
<dbReference type="OrthoDB" id="9781521at2"/>
<gene>
    <name evidence="3" type="ORF">JMA_04830</name>
</gene>
<dbReference type="InterPro" id="IPR050807">
    <property type="entry name" value="TransReg_Diox_bact_type"/>
</dbReference>
<dbReference type="EMBL" id="CP009416">
    <property type="protein sequence ID" value="AJD89800.1"/>
    <property type="molecule type" value="Genomic_DNA"/>
</dbReference>
<dbReference type="AlphaFoldDB" id="A0A0B5AHC4"/>
<dbReference type="GO" id="GO:0005829">
    <property type="term" value="C:cytosol"/>
    <property type="evidence" value="ECO:0007669"/>
    <property type="project" value="TreeGrafter"/>
</dbReference>
<evidence type="ECO:0000256" key="1">
    <source>
        <dbReference type="ARBA" id="ARBA00023125"/>
    </source>
</evidence>
<reference evidence="3 4" key="1">
    <citation type="submission" date="2014-08" db="EMBL/GenBank/DDBJ databases">
        <title>Complete genome of a marine bacteria Jeotgalibacillus malaysiensis.</title>
        <authorList>
            <person name="Yaakop A.S."/>
            <person name="Chan K.-G."/>
            <person name="Goh K.M."/>
        </authorList>
    </citation>
    <scope>NUCLEOTIDE SEQUENCE [LARGE SCALE GENOMIC DNA]</scope>
    <source>
        <strain evidence="3 4">D5</strain>
    </source>
</reference>
<organism evidence="3 4">
    <name type="scientific">Jeotgalibacillus malaysiensis</name>
    <dbReference type="NCBI Taxonomy" id="1508404"/>
    <lineage>
        <taxon>Bacteria</taxon>
        <taxon>Bacillati</taxon>
        <taxon>Bacillota</taxon>
        <taxon>Bacilli</taxon>
        <taxon>Bacillales</taxon>
        <taxon>Caryophanaceae</taxon>
        <taxon>Jeotgalibacillus</taxon>
    </lineage>
</organism>
<dbReference type="CDD" id="cd00093">
    <property type="entry name" value="HTH_XRE"/>
    <property type="match status" value="1"/>
</dbReference>
<sequence length="187" mass="20939">MTHISPDDFTKQVGKILRKLRKERALTLEELANLTGVSKLTLGKIERGEANPSLTIIWKIANGLRIPISALMVENQEVTLLKKSGNSVMSENQSLKLEPVFTTQVRGSIESHKGYLQPDSTYEAEAHQPGVKEYITVMEGEVVVRIGEEEYQLEQFDSIKFNADQPHAYINHSGGTAVLHFVMIYSI</sequence>
<dbReference type="InterPro" id="IPR011051">
    <property type="entry name" value="RmlC_Cupin_sf"/>
</dbReference>
<dbReference type="InterPro" id="IPR013096">
    <property type="entry name" value="Cupin_2"/>
</dbReference>
<dbReference type="Gene3D" id="1.10.260.40">
    <property type="entry name" value="lambda repressor-like DNA-binding domains"/>
    <property type="match status" value="1"/>
</dbReference>
<keyword evidence="4" id="KW-1185">Reference proteome</keyword>
<dbReference type="STRING" id="1508404.JMA_04830"/>
<dbReference type="InterPro" id="IPR010982">
    <property type="entry name" value="Lambda_DNA-bd_dom_sf"/>
</dbReference>
<dbReference type="Pfam" id="PF07883">
    <property type="entry name" value="Cupin_2"/>
    <property type="match status" value="1"/>
</dbReference>